<organism evidence="3 4">
    <name type="scientific">Rapidithrix thailandica</name>
    <dbReference type="NCBI Taxonomy" id="413964"/>
    <lineage>
        <taxon>Bacteria</taxon>
        <taxon>Pseudomonadati</taxon>
        <taxon>Bacteroidota</taxon>
        <taxon>Cytophagia</taxon>
        <taxon>Cytophagales</taxon>
        <taxon>Flammeovirgaceae</taxon>
        <taxon>Rapidithrix</taxon>
    </lineage>
</organism>
<sequence length="440" mass="51297">MRRYQYLLCLAICLTFTLPVFAQQGEAELMNSVEFLMQNNRYEEASDNLDKVIAKNPKNFKAHFKKASCMIGLGKFKSAIKALEKSVEAKPDFYQAYEMLGNLYSQFRNAERSVVNFEKAYEFDENIENRLLYKLEIINILYLVNRHRFAFKHIQDAKSIIGEDNFDLNFLEAVYYNQVDQYEKTLEIMEKLIKEVPTTRGNEKYFFELGYAYHNLGKYDKAKEVLKNADGGEYKTKLFQFTPEYYYSLANAYFRVYEFGESEKNLLVTLKLDPSFSKAYDLQKKLAAIKVKKSSVIETQKKAVESEKNEEALYGKLIELANLQYQNGDYEEGIATLDRYLELVPKDVSMIFLKAACEYKLQQLGEATEDISKLVHNPKLAADLKVQCFFLLGLSYKNADQLDKAQEMLKNAYKGQFKFASVYEYNLVEKIRNAREELEK</sequence>
<evidence type="ECO:0000313" key="3">
    <source>
        <dbReference type="EMBL" id="MEN7549163.1"/>
    </source>
</evidence>
<feature type="chain" id="PRO_5043880693" evidence="2">
    <location>
        <begin position="23"/>
        <end position="440"/>
    </location>
</feature>
<dbReference type="SUPFAM" id="SSF48452">
    <property type="entry name" value="TPR-like"/>
    <property type="match status" value="1"/>
</dbReference>
<dbReference type="AlphaFoldDB" id="A0AAW9S9N5"/>
<accession>A0AAW9S9N5</accession>
<dbReference type="GO" id="GO:0051301">
    <property type="term" value="P:cell division"/>
    <property type="evidence" value="ECO:0007669"/>
    <property type="project" value="TreeGrafter"/>
</dbReference>
<evidence type="ECO:0000256" key="1">
    <source>
        <dbReference type="PROSITE-ProRule" id="PRU00339"/>
    </source>
</evidence>
<keyword evidence="2" id="KW-0732">Signal</keyword>
<evidence type="ECO:0000256" key="2">
    <source>
        <dbReference type="SAM" id="SignalP"/>
    </source>
</evidence>
<dbReference type="InterPro" id="IPR019734">
    <property type="entry name" value="TPR_rpt"/>
</dbReference>
<dbReference type="GO" id="GO:0031145">
    <property type="term" value="P:anaphase-promoting complex-dependent catabolic process"/>
    <property type="evidence" value="ECO:0007669"/>
    <property type="project" value="TreeGrafter"/>
</dbReference>
<name>A0AAW9S9N5_9BACT</name>
<dbReference type="PROSITE" id="PS50005">
    <property type="entry name" value="TPR"/>
    <property type="match status" value="1"/>
</dbReference>
<protein>
    <submittedName>
        <fullName evidence="3">Tetratricopeptide repeat protein</fullName>
    </submittedName>
</protein>
<reference evidence="3 4" key="1">
    <citation type="submission" date="2024-04" db="EMBL/GenBank/DDBJ databases">
        <title>Novel genus in family Flammeovirgaceae.</title>
        <authorList>
            <person name="Nguyen T.H."/>
            <person name="Vuong T.Q."/>
            <person name="Le H."/>
            <person name="Kim S.-G."/>
        </authorList>
    </citation>
    <scope>NUCLEOTIDE SEQUENCE [LARGE SCALE GENOMIC DNA]</scope>
    <source>
        <strain evidence="3 4">JCM 23209</strain>
    </source>
</reference>
<dbReference type="Pfam" id="PF13181">
    <property type="entry name" value="TPR_8"/>
    <property type="match status" value="1"/>
</dbReference>
<gene>
    <name evidence="3" type="ORF">AAG747_14665</name>
</gene>
<dbReference type="InterPro" id="IPR011990">
    <property type="entry name" value="TPR-like_helical_dom_sf"/>
</dbReference>
<dbReference type="EMBL" id="JBDKWZ010000007">
    <property type="protein sequence ID" value="MEN7549163.1"/>
    <property type="molecule type" value="Genomic_DNA"/>
</dbReference>
<proteinExistence type="predicted"/>
<feature type="repeat" description="TPR" evidence="1">
    <location>
        <begin position="94"/>
        <end position="127"/>
    </location>
</feature>
<evidence type="ECO:0000313" key="4">
    <source>
        <dbReference type="Proteomes" id="UP001403385"/>
    </source>
</evidence>
<dbReference type="Pfam" id="PF13432">
    <property type="entry name" value="TPR_16"/>
    <property type="match status" value="1"/>
</dbReference>
<feature type="signal peptide" evidence="2">
    <location>
        <begin position="1"/>
        <end position="22"/>
    </location>
</feature>
<dbReference type="PANTHER" id="PTHR12558:SF13">
    <property type="entry name" value="CELL DIVISION CYCLE PROTEIN 27 HOMOLOG"/>
    <property type="match status" value="1"/>
</dbReference>
<dbReference type="GO" id="GO:0016567">
    <property type="term" value="P:protein ubiquitination"/>
    <property type="evidence" value="ECO:0007669"/>
    <property type="project" value="TreeGrafter"/>
</dbReference>
<dbReference type="RefSeq" id="WP_346821932.1">
    <property type="nucleotide sequence ID" value="NZ_JBDKWZ010000007.1"/>
</dbReference>
<dbReference type="SMART" id="SM00028">
    <property type="entry name" value="TPR"/>
    <property type="match status" value="7"/>
</dbReference>
<dbReference type="Pfam" id="PF14559">
    <property type="entry name" value="TPR_19"/>
    <property type="match status" value="1"/>
</dbReference>
<dbReference type="PANTHER" id="PTHR12558">
    <property type="entry name" value="CELL DIVISION CYCLE 16,23,27"/>
    <property type="match status" value="1"/>
</dbReference>
<keyword evidence="4" id="KW-1185">Reference proteome</keyword>
<dbReference type="Gene3D" id="1.25.40.10">
    <property type="entry name" value="Tetratricopeptide repeat domain"/>
    <property type="match status" value="3"/>
</dbReference>
<dbReference type="Proteomes" id="UP001403385">
    <property type="component" value="Unassembled WGS sequence"/>
</dbReference>
<comment type="caution">
    <text evidence="3">The sequence shown here is derived from an EMBL/GenBank/DDBJ whole genome shotgun (WGS) entry which is preliminary data.</text>
</comment>
<dbReference type="GO" id="GO:0005737">
    <property type="term" value="C:cytoplasm"/>
    <property type="evidence" value="ECO:0007669"/>
    <property type="project" value="TreeGrafter"/>
</dbReference>
<keyword evidence="1" id="KW-0802">TPR repeat</keyword>